<dbReference type="EMBL" id="JACOAF010000061">
    <property type="protein sequence ID" value="MBC3542429.1"/>
    <property type="molecule type" value="Genomic_DNA"/>
</dbReference>
<proteinExistence type="predicted"/>
<keyword evidence="3" id="KW-1185">Reference proteome</keyword>
<evidence type="ECO:0000313" key="3">
    <source>
        <dbReference type="Proteomes" id="UP000659698"/>
    </source>
</evidence>
<dbReference type="CDD" id="cd04301">
    <property type="entry name" value="NAT_SF"/>
    <property type="match status" value="1"/>
</dbReference>
<evidence type="ECO:0000313" key="2">
    <source>
        <dbReference type="EMBL" id="MBC3542429.1"/>
    </source>
</evidence>
<comment type="caution">
    <text evidence="2">The sequence shown here is derived from an EMBL/GenBank/DDBJ whole genome shotgun (WGS) entry which is preliminary data.</text>
</comment>
<sequence length="144" mass="16713">MQQEALLTNKVYQFLSIRKDESLAGILGVWQFPAFTFLEHFAISPDKREKGLGREVIAMLQEISNPPLVLEVEFPHTPEATRRIAFYERAGFHLNSFAYSQPPYASGKPWVPLHLMSWPERLEARQFEEIKGRLYAKVYQVETT</sequence>
<dbReference type="InterPro" id="IPR000182">
    <property type="entry name" value="GNAT_dom"/>
</dbReference>
<accession>A0ABR6VZ52</accession>
<dbReference type="SUPFAM" id="SSF55729">
    <property type="entry name" value="Acyl-CoA N-acyltransferases (Nat)"/>
    <property type="match status" value="1"/>
</dbReference>
<gene>
    <name evidence="2" type="ORF">H7U12_22310</name>
</gene>
<dbReference type="Gene3D" id="3.40.630.30">
    <property type="match status" value="1"/>
</dbReference>
<evidence type="ECO:0000259" key="1">
    <source>
        <dbReference type="PROSITE" id="PS51186"/>
    </source>
</evidence>
<organism evidence="2 3">
    <name type="scientific">Rufibacter sediminis</name>
    <dbReference type="NCBI Taxonomy" id="2762756"/>
    <lineage>
        <taxon>Bacteria</taxon>
        <taxon>Pseudomonadati</taxon>
        <taxon>Bacteroidota</taxon>
        <taxon>Cytophagia</taxon>
        <taxon>Cytophagales</taxon>
        <taxon>Hymenobacteraceae</taxon>
        <taxon>Rufibacter</taxon>
    </lineage>
</organism>
<dbReference type="PROSITE" id="PS51186">
    <property type="entry name" value="GNAT"/>
    <property type="match status" value="1"/>
</dbReference>
<name>A0ABR6VZ52_9BACT</name>
<reference evidence="2 3" key="1">
    <citation type="journal article" date="2019" name="Int. J. Syst. Evol. Microbiol.">
        <title>Rufibacter sediminis sp. nov., isolated from freshwater lake sediment.</title>
        <authorList>
            <person name="Qu J.H."/>
            <person name="Zhang L.J."/>
            <person name="Fu Y.H."/>
            <person name="Li H.F."/>
        </authorList>
    </citation>
    <scope>NUCLEOTIDE SEQUENCE [LARGE SCALE GENOMIC DNA]</scope>
    <source>
        <strain evidence="2 3">H-1</strain>
    </source>
</reference>
<feature type="domain" description="N-acetyltransferase" evidence="1">
    <location>
        <begin position="1"/>
        <end position="111"/>
    </location>
</feature>
<dbReference type="InterPro" id="IPR016181">
    <property type="entry name" value="Acyl_CoA_acyltransferase"/>
</dbReference>
<dbReference type="Proteomes" id="UP000659698">
    <property type="component" value="Unassembled WGS sequence"/>
</dbReference>
<dbReference type="Pfam" id="PF13508">
    <property type="entry name" value="Acetyltransf_7"/>
    <property type="match status" value="1"/>
</dbReference>
<protein>
    <submittedName>
        <fullName evidence="2">GNAT family N-acetyltransferase</fullName>
    </submittedName>
</protein>